<evidence type="ECO:0000256" key="3">
    <source>
        <dbReference type="SAM" id="MobiDB-lite"/>
    </source>
</evidence>
<dbReference type="Pfam" id="PF00172">
    <property type="entry name" value="Zn_clus"/>
    <property type="match status" value="1"/>
</dbReference>
<dbReference type="PANTHER" id="PTHR37534:SF47">
    <property type="entry name" value="ZN(2)-C6 FUNGAL-TYPE DOMAIN-CONTAINING PROTEIN"/>
    <property type="match status" value="1"/>
</dbReference>
<comment type="caution">
    <text evidence="5">The sequence shown here is derived from an EMBL/GenBank/DDBJ whole genome shotgun (WGS) entry which is preliminary data.</text>
</comment>
<sequence>MAETLTISSPSYAFNASEPAPKIPTAVTKIIPPPLSTSKNAPKASETTGVTKRKQSKSRNGCITCKAKRLKCDETKPTCQQCARRAVTCGGYKKDFKWRPFEEPSTAGKQPNKSKKGADSTFLAPTSAPSQIHNVAGFQEQHYGFSGPAQHNYYPPPSQYQTIHSVPIQTSYSQASYPPVDSSYAVPLSSPYLITPQSISPVDSFAPGSLAGSQSTFGSESIRTEQSRATAPSSVSSGQSPRLVDLLMPGTDLTVPPEEYSSFISQHEAFYQPTGLTPPAEPADDEVEEIPRDPEAWVMRLPSPTPSSSSSSSSDSPEIPMLVQPQFSLASPEHLTRRYDRDTCGVLSVKDGPTENPWRTLVWPLARDCPALYHAIASMTSFHQSKDMPAMRIQGIDHMRNAVHALAAGLQNMRFDAAISTTLVLAFSESWDQHISTGINHIKGAKILINQALVQHRQAPKQGEEWTRLKFLCNTWIYMDVIARLTSADDDENNDVDVVHESIYANGETDSKLDPLMGCAQTLFPIIGRVANLVRKVRRTDSNGPSVISQAIQLKSQLEDWAPPSFIEDPEDETTSPHDSIKTAKAYQYATLLYLHQAVPEIPSQSSSVLAKRVLCELATVEPRSRSVIVHIYPLMAAGCEVTEQEDRDWVKERWGLMQSRMRLGILEKTLEVTKEVWCRRDAYAAERKMLDEMQSDSFSSDNTLRRDFDSFCDDFQPDGDFCWLDAGPKRRAVESTSSYAVPVPVMLDQARGRQPSTNNTELLEPGFTVKGRLHWLGVMKDWDWEGKLCAILVRVIMC</sequence>
<dbReference type="PROSITE" id="PS00463">
    <property type="entry name" value="ZN2_CY6_FUNGAL_1"/>
    <property type="match status" value="1"/>
</dbReference>
<feature type="compositionally biased region" description="Polar residues" evidence="3">
    <location>
        <begin position="36"/>
        <end position="50"/>
    </location>
</feature>
<dbReference type="InterPro" id="IPR021858">
    <property type="entry name" value="Fun_TF"/>
</dbReference>
<dbReference type="GO" id="GO:0000976">
    <property type="term" value="F:transcription cis-regulatory region binding"/>
    <property type="evidence" value="ECO:0007669"/>
    <property type="project" value="TreeGrafter"/>
</dbReference>
<dbReference type="PANTHER" id="PTHR37534">
    <property type="entry name" value="TRANSCRIPTIONAL ACTIVATOR PROTEIN UGA3"/>
    <property type="match status" value="1"/>
</dbReference>
<evidence type="ECO:0000256" key="2">
    <source>
        <dbReference type="ARBA" id="ARBA00023242"/>
    </source>
</evidence>
<feature type="region of interest" description="Disordered" evidence="3">
    <location>
        <begin position="298"/>
        <end position="319"/>
    </location>
</feature>
<accession>A0A9P4H4S2</accession>
<dbReference type="Gene3D" id="4.10.240.10">
    <property type="entry name" value="Zn(2)-C6 fungal-type DNA-binding domain"/>
    <property type="match status" value="1"/>
</dbReference>
<feature type="compositionally biased region" description="Low complexity" evidence="3">
    <location>
        <begin position="306"/>
        <end position="317"/>
    </location>
</feature>
<dbReference type="AlphaFoldDB" id="A0A9P4H4S2"/>
<evidence type="ECO:0000259" key="4">
    <source>
        <dbReference type="PROSITE" id="PS50048"/>
    </source>
</evidence>
<dbReference type="PROSITE" id="PS50048">
    <property type="entry name" value="ZN2_CY6_FUNGAL_2"/>
    <property type="match status" value="1"/>
</dbReference>
<dbReference type="GO" id="GO:0005634">
    <property type="term" value="C:nucleus"/>
    <property type="evidence" value="ECO:0007669"/>
    <property type="project" value="UniProtKB-SubCell"/>
</dbReference>
<dbReference type="SMART" id="SM00066">
    <property type="entry name" value="GAL4"/>
    <property type="match status" value="1"/>
</dbReference>
<evidence type="ECO:0000313" key="5">
    <source>
        <dbReference type="EMBL" id="KAF2027537.1"/>
    </source>
</evidence>
<organism evidence="5 6">
    <name type="scientific">Setomelanomma holmii</name>
    <dbReference type="NCBI Taxonomy" id="210430"/>
    <lineage>
        <taxon>Eukaryota</taxon>
        <taxon>Fungi</taxon>
        <taxon>Dikarya</taxon>
        <taxon>Ascomycota</taxon>
        <taxon>Pezizomycotina</taxon>
        <taxon>Dothideomycetes</taxon>
        <taxon>Pleosporomycetidae</taxon>
        <taxon>Pleosporales</taxon>
        <taxon>Pleosporineae</taxon>
        <taxon>Phaeosphaeriaceae</taxon>
        <taxon>Setomelanomma</taxon>
    </lineage>
</organism>
<dbReference type="InterPro" id="IPR036864">
    <property type="entry name" value="Zn2-C6_fun-type_DNA-bd_sf"/>
</dbReference>
<dbReference type="InterPro" id="IPR001138">
    <property type="entry name" value="Zn2Cys6_DnaBD"/>
</dbReference>
<dbReference type="GO" id="GO:0045944">
    <property type="term" value="P:positive regulation of transcription by RNA polymerase II"/>
    <property type="evidence" value="ECO:0007669"/>
    <property type="project" value="TreeGrafter"/>
</dbReference>
<feature type="region of interest" description="Disordered" evidence="3">
    <location>
        <begin position="100"/>
        <end position="121"/>
    </location>
</feature>
<dbReference type="EMBL" id="ML978225">
    <property type="protein sequence ID" value="KAF2027537.1"/>
    <property type="molecule type" value="Genomic_DNA"/>
</dbReference>
<evidence type="ECO:0000256" key="1">
    <source>
        <dbReference type="ARBA" id="ARBA00004123"/>
    </source>
</evidence>
<keyword evidence="2" id="KW-0539">Nucleus</keyword>
<feature type="domain" description="Zn(2)-C6 fungal-type" evidence="4">
    <location>
        <begin position="61"/>
        <end position="89"/>
    </location>
</feature>
<reference evidence="5" key="1">
    <citation type="journal article" date="2020" name="Stud. Mycol.">
        <title>101 Dothideomycetes genomes: a test case for predicting lifestyles and emergence of pathogens.</title>
        <authorList>
            <person name="Haridas S."/>
            <person name="Albert R."/>
            <person name="Binder M."/>
            <person name="Bloem J."/>
            <person name="Labutti K."/>
            <person name="Salamov A."/>
            <person name="Andreopoulos B."/>
            <person name="Baker S."/>
            <person name="Barry K."/>
            <person name="Bills G."/>
            <person name="Bluhm B."/>
            <person name="Cannon C."/>
            <person name="Castanera R."/>
            <person name="Culley D."/>
            <person name="Daum C."/>
            <person name="Ezra D."/>
            <person name="Gonzalez J."/>
            <person name="Henrissat B."/>
            <person name="Kuo A."/>
            <person name="Liang C."/>
            <person name="Lipzen A."/>
            <person name="Lutzoni F."/>
            <person name="Magnuson J."/>
            <person name="Mondo S."/>
            <person name="Nolan M."/>
            <person name="Ohm R."/>
            <person name="Pangilinan J."/>
            <person name="Park H.-J."/>
            <person name="Ramirez L."/>
            <person name="Alfaro M."/>
            <person name="Sun H."/>
            <person name="Tritt A."/>
            <person name="Yoshinaga Y."/>
            <person name="Zwiers L.-H."/>
            <person name="Turgeon B."/>
            <person name="Goodwin S."/>
            <person name="Spatafora J."/>
            <person name="Crous P."/>
            <person name="Grigoriev I."/>
        </authorList>
    </citation>
    <scope>NUCLEOTIDE SEQUENCE</scope>
    <source>
        <strain evidence="5">CBS 110217</strain>
    </source>
</reference>
<dbReference type="OrthoDB" id="3886144at2759"/>
<feature type="compositionally biased region" description="Polar residues" evidence="3">
    <location>
        <begin position="211"/>
        <end position="221"/>
    </location>
</feature>
<protein>
    <recommendedName>
        <fullName evidence="4">Zn(2)-C6 fungal-type domain-containing protein</fullName>
    </recommendedName>
</protein>
<feature type="region of interest" description="Disordered" evidence="3">
    <location>
        <begin position="205"/>
        <end position="243"/>
    </location>
</feature>
<evidence type="ECO:0000313" key="6">
    <source>
        <dbReference type="Proteomes" id="UP000799777"/>
    </source>
</evidence>
<name>A0A9P4H4S2_9PLEO</name>
<dbReference type="CDD" id="cd00067">
    <property type="entry name" value="GAL4"/>
    <property type="match status" value="1"/>
</dbReference>
<feature type="region of interest" description="Disordered" evidence="3">
    <location>
        <begin position="30"/>
        <end position="60"/>
    </location>
</feature>
<comment type="subcellular location">
    <subcellularLocation>
        <location evidence="1">Nucleus</location>
    </subcellularLocation>
</comment>
<dbReference type="GO" id="GO:0000981">
    <property type="term" value="F:DNA-binding transcription factor activity, RNA polymerase II-specific"/>
    <property type="evidence" value="ECO:0007669"/>
    <property type="project" value="InterPro"/>
</dbReference>
<dbReference type="GO" id="GO:0008270">
    <property type="term" value="F:zinc ion binding"/>
    <property type="evidence" value="ECO:0007669"/>
    <property type="project" value="InterPro"/>
</dbReference>
<dbReference type="SUPFAM" id="SSF57701">
    <property type="entry name" value="Zn2/Cys6 DNA-binding domain"/>
    <property type="match status" value="1"/>
</dbReference>
<dbReference type="Proteomes" id="UP000799777">
    <property type="component" value="Unassembled WGS sequence"/>
</dbReference>
<dbReference type="Pfam" id="PF11951">
    <property type="entry name" value="Fungal_trans_2"/>
    <property type="match status" value="1"/>
</dbReference>
<gene>
    <name evidence="5" type="ORF">EK21DRAFT_71704</name>
</gene>
<feature type="compositionally biased region" description="Polar residues" evidence="3">
    <location>
        <begin position="227"/>
        <end position="240"/>
    </location>
</feature>
<keyword evidence="6" id="KW-1185">Reference proteome</keyword>
<proteinExistence type="predicted"/>